<reference evidence="1 2" key="1">
    <citation type="journal article" date="2011" name="PLoS Pathog.">
        <title>Dynamic evolution of pathogenicity revealed by sequencing and comparative genomics of 19 Pseudomonas syringae isolates.</title>
        <authorList>
            <person name="Baltrus D.A."/>
            <person name="Nishimura M.T."/>
            <person name="Romanchuk A."/>
            <person name="Chang J.H."/>
            <person name="Mukhtar M.S."/>
            <person name="Cherkis K."/>
            <person name="Roach J."/>
            <person name="Grant S.R."/>
            <person name="Jones C.D."/>
            <person name="Dangl J.L."/>
        </authorList>
    </citation>
    <scope>NUCLEOTIDE SEQUENCE [LARGE SCALE GENOMIC DNA]</scope>
    <source>
        <strain evidence="2">M301072PT</strain>
    </source>
</reference>
<dbReference type="EMBL" id="AEAH01000538">
    <property type="protein sequence ID" value="EGH29567.1"/>
    <property type="molecule type" value="Genomic_DNA"/>
</dbReference>
<organism evidence="1 2">
    <name type="scientific">Pseudomonas syringae pv. japonica str. M301072</name>
    <dbReference type="NCBI Taxonomy" id="629262"/>
    <lineage>
        <taxon>Bacteria</taxon>
        <taxon>Pseudomonadati</taxon>
        <taxon>Pseudomonadota</taxon>
        <taxon>Gammaproteobacteria</taxon>
        <taxon>Pseudomonadales</taxon>
        <taxon>Pseudomonadaceae</taxon>
        <taxon>Pseudomonas</taxon>
        <taxon>Pseudomonas syringae</taxon>
    </lineage>
</organism>
<accession>F3FH81</accession>
<protein>
    <submittedName>
        <fullName evidence="1">Uncharacterized protein</fullName>
    </submittedName>
</protein>
<dbReference type="HOGENOM" id="CLU_153067_2_1_6"/>
<comment type="caution">
    <text evidence="1">The sequence shown here is derived from an EMBL/GenBank/DDBJ whole genome shotgun (WGS) entry which is preliminary data.</text>
</comment>
<name>F3FH81_PSESX</name>
<evidence type="ECO:0000313" key="2">
    <source>
        <dbReference type="Proteomes" id="UP000004471"/>
    </source>
</evidence>
<gene>
    <name evidence="1" type="ORF">PSYJA_11535</name>
</gene>
<dbReference type="Proteomes" id="UP000004471">
    <property type="component" value="Unassembled WGS sequence"/>
</dbReference>
<evidence type="ECO:0000313" key="1">
    <source>
        <dbReference type="EMBL" id="EGH29567.1"/>
    </source>
</evidence>
<sequence length="103" mass="11570">MDVKIACSQIGNKATIMRLLGREKLPPLQGESEQVRKWIGVWVSEITHARWKVPAELLEQYPTAFATAEDTFLFSICESNKLLELKVAFAQGIAIITVIVKKL</sequence>
<dbReference type="AlphaFoldDB" id="F3FH81"/>
<proteinExistence type="predicted"/>